<feature type="region of interest" description="Disordered" evidence="1">
    <location>
        <begin position="67"/>
        <end position="106"/>
    </location>
</feature>
<feature type="compositionally biased region" description="Basic and acidic residues" evidence="1">
    <location>
        <begin position="124"/>
        <end position="143"/>
    </location>
</feature>
<feature type="region of interest" description="Disordered" evidence="1">
    <location>
        <begin position="166"/>
        <end position="230"/>
    </location>
</feature>
<evidence type="ECO:0000313" key="2">
    <source>
        <dbReference type="EMBL" id="KAA8906417.1"/>
    </source>
</evidence>
<feature type="region of interest" description="Disordered" evidence="1">
    <location>
        <begin position="121"/>
        <end position="143"/>
    </location>
</feature>
<sequence length="322" mass="35180">MSSSSQVSPAAPKRGRPKKNETEEERRTREYLSRQKRLAYMATFNARIRERAAGRRSAASTMAVACGSEHATSLAGDEQSDLAGIATASDSAPPVESDEASAAQSQQLAMDKWIVLTEAAEETQEAKRQANKDEDKHKASEAFKVRELTKGMLMRNQLLRQAQITGEEEEYNNEEEDFEDDDTVTQASDGEEKGGDEVLSTASRKRKDLSTAPGPQAASQSAVGNLCPAEPKKRITDRILTSMKASDREFIAALQAIEDRKMDRLERIFTANARATATAQALASPSASQQSPVDVSNAQLEQRMASIEDKLDLLIDLLKNGS</sequence>
<evidence type="ECO:0000256" key="1">
    <source>
        <dbReference type="SAM" id="MobiDB-lite"/>
    </source>
</evidence>
<dbReference type="InParanoid" id="A0A5J5EXL2"/>
<accession>A0A5J5EXL2</accession>
<keyword evidence="3" id="KW-1185">Reference proteome</keyword>
<feature type="compositionally biased region" description="Acidic residues" evidence="1">
    <location>
        <begin position="166"/>
        <end position="183"/>
    </location>
</feature>
<gene>
    <name evidence="2" type="ORF">FN846DRAFT_948846</name>
</gene>
<proteinExistence type="predicted"/>
<reference evidence="2 3" key="1">
    <citation type="submission" date="2019-09" db="EMBL/GenBank/DDBJ databases">
        <title>Draft genome of the ectomycorrhizal ascomycete Sphaerosporella brunnea.</title>
        <authorList>
            <consortium name="DOE Joint Genome Institute"/>
            <person name="Benucci G.M."/>
            <person name="Marozzi G."/>
            <person name="Antonielli L."/>
            <person name="Sanchez S."/>
            <person name="Marco P."/>
            <person name="Wang X."/>
            <person name="Falini L.B."/>
            <person name="Barry K."/>
            <person name="Haridas S."/>
            <person name="Lipzen A."/>
            <person name="Labutti K."/>
            <person name="Grigoriev I.V."/>
            <person name="Murat C."/>
            <person name="Martin F."/>
            <person name="Albertini E."/>
            <person name="Donnini D."/>
            <person name="Bonito G."/>
        </authorList>
    </citation>
    <scope>NUCLEOTIDE SEQUENCE [LARGE SCALE GENOMIC DNA]</scope>
    <source>
        <strain evidence="2 3">Sb_GMNB300</strain>
    </source>
</reference>
<dbReference type="AlphaFoldDB" id="A0A5J5EXL2"/>
<feature type="compositionally biased region" description="Basic and acidic residues" evidence="1">
    <location>
        <begin position="18"/>
        <end position="33"/>
    </location>
</feature>
<dbReference type="Proteomes" id="UP000326924">
    <property type="component" value="Unassembled WGS sequence"/>
</dbReference>
<organism evidence="2 3">
    <name type="scientific">Sphaerosporella brunnea</name>
    <dbReference type="NCBI Taxonomy" id="1250544"/>
    <lineage>
        <taxon>Eukaryota</taxon>
        <taxon>Fungi</taxon>
        <taxon>Dikarya</taxon>
        <taxon>Ascomycota</taxon>
        <taxon>Pezizomycotina</taxon>
        <taxon>Pezizomycetes</taxon>
        <taxon>Pezizales</taxon>
        <taxon>Pyronemataceae</taxon>
        <taxon>Sphaerosporella</taxon>
    </lineage>
</organism>
<feature type="region of interest" description="Disordered" evidence="1">
    <location>
        <begin position="1"/>
        <end position="34"/>
    </location>
</feature>
<protein>
    <submittedName>
        <fullName evidence="2">Uncharacterized protein</fullName>
    </submittedName>
</protein>
<comment type="caution">
    <text evidence="2">The sequence shown here is derived from an EMBL/GenBank/DDBJ whole genome shotgun (WGS) entry which is preliminary data.</text>
</comment>
<name>A0A5J5EXL2_9PEZI</name>
<evidence type="ECO:0000313" key="3">
    <source>
        <dbReference type="Proteomes" id="UP000326924"/>
    </source>
</evidence>
<dbReference type="EMBL" id="VXIS01000089">
    <property type="protein sequence ID" value="KAA8906417.1"/>
    <property type="molecule type" value="Genomic_DNA"/>
</dbReference>